<name>A0ABM1DQ63_PRICU</name>
<dbReference type="GeneID" id="106805117"/>
<organism evidence="2 3">
    <name type="scientific">Priapulus caudatus</name>
    <name type="common">Priapulid worm</name>
    <dbReference type="NCBI Taxonomy" id="37621"/>
    <lineage>
        <taxon>Eukaryota</taxon>
        <taxon>Metazoa</taxon>
        <taxon>Ecdysozoa</taxon>
        <taxon>Scalidophora</taxon>
        <taxon>Priapulida</taxon>
        <taxon>Priapulimorpha</taxon>
        <taxon>Priapulimorphida</taxon>
        <taxon>Priapulidae</taxon>
        <taxon>Priapulus</taxon>
    </lineage>
</organism>
<proteinExistence type="predicted"/>
<evidence type="ECO:0000313" key="3">
    <source>
        <dbReference type="RefSeq" id="XP_014662084.1"/>
    </source>
</evidence>
<sequence>MAALREVVNETPVTESEIQNIVAGQDDVFVNGGEAEESSMDSSLHQSGELLDVPVNLTPRRGSGSIMKDESKRKPSHKKTVSFSSMPTERKISKGRKYGCTSVTEVYAFVKSKA</sequence>
<protein>
    <submittedName>
        <fullName evidence="3">Uncharacterized protein LOC106805117</fullName>
    </submittedName>
</protein>
<gene>
    <name evidence="3" type="primary">LOC106805117</name>
</gene>
<reference evidence="3" key="1">
    <citation type="submission" date="2025-08" db="UniProtKB">
        <authorList>
            <consortium name="RefSeq"/>
        </authorList>
    </citation>
    <scope>IDENTIFICATION</scope>
</reference>
<feature type="region of interest" description="Disordered" evidence="1">
    <location>
        <begin position="54"/>
        <end position="90"/>
    </location>
</feature>
<keyword evidence="2" id="KW-1185">Reference proteome</keyword>
<dbReference type="Proteomes" id="UP000695022">
    <property type="component" value="Unplaced"/>
</dbReference>
<dbReference type="RefSeq" id="XP_014662084.1">
    <property type="nucleotide sequence ID" value="XM_014806598.1"/>
</dbReference>
<evidence type="ECO:0000313" key="2">
    <source>
        <dbReference type="Proteomes" id="UP000695022"/>
    </source>
</evidence>
<accession>A0ABM1DQ63</accession>
<evidence type="ECO:0000256" key="1">
    <source>
        <dbReference type="SAM" id="MobiDB-lite"/>
    </source>
</evidence>